<dbReference type="Gene3D" id="3.30.460.10">
    <property type="entry name" value="Beta Polymerase, domain 2"/>
    <property type="match status" value="1"/>
</dbReference>
<gene>
    <name evidence="1" type="ORF">GQN54_00250</name>
</gene>
<accession>A0A6N9NFG6</accession>
<proteinExistence type="predicted"/>
<dbReference type="RefSeq" id="WP_160630789.1">
    <property type="nucleotide sequence ID" value="NZ_WWNE01000002.1"/>
</dbReference>
<dbReference type="Proteomes" id="UP000470771">
    <property type="component" value="Unassembled WGS sequence"/>
</dbReference>
<dbReference type="AlphaFoldDB" id="A0A6N9NFG6"/>
<dbReference type="EMBL" id="WWNE01000002">
    <property type="protein sequence ID" value="NBG64524.1"/>
    <property type="molecule type" value="Genomic_DNA"/>
</dbReference>
<name>A0A6N9NFG6_9FLAO</name>
<sequence>MTGEQYLKNVIEKHKAPNLSFYDTRLTNVKNEIRSWAGKQLSDIKLSGSCVKKTALKGKADCDLFISLKSDTSNSLSEIYTLLDSHFSNAGYNTRQQNVSIGIKTNGLDIDLVPGKIHSGYKNYHSLYLSKKNSWTQTNIDLHIQNVTNSGRQDEIMLTKTWKDCHNLKFPSIYIELVVIQALKYKTKGQLEKNFISVLEYLRDSFVGTKFTDPANTNNVISDMIFKYQQENIKKAAKSSLDEQYWGQIIW</sequence>
<reference evidence="1 2" key="1">
    <citation type="submission" date="2019-12" db="EMBL/GenBank/DDBJ databases">
        <authorList>
            <person name="Zhao J."/>
        </authorList>
    </citation>
    <scope>NUCLEOTIDE SEQUENCE [LARGE SCALE GENOMIC DNA]</scope>
    <source>
        <strain evidence="1 2">S-15</strain>
    </source>
</reference>
<dbReference type="GO" id="GO:0016740">
    <property type="term" value="F:transferase activity"/>
    <property type="evidence" value="ECO:0007669"/>
    <property type="project" value="UniProtKB-KW"/>
</dbReference>
<keyword evidence="1" id="KW-0808">Transferase</keyword>
<organism evidence="1 2">
    <name type="scientific">Acidiluteibacter ferrifornacis</name>
    <dbReference type="NCBI Taxonomy" id="2692424"/>
    <lineage>
        <taxon>Bacteria</taxon>
        <taxon>Pseudomonadati</taxon>
        <taxon>Bacteroidota</taxon>
        <taxon>Flavobacteriia</taxon>
        <taxon>Flavobacteriales</taxon>
        <taxon>Cryomorphaceae</taxon>
        <taxon>Acidiluteibacter</taxon>
    </lineage>
</organism>
<comment type="caution">
    <text evidence="1">The sequence shown here is derived from an EMBL/GenBank/DDBJ whole genome shotgun (WGS) entry which is preliminary data.</text>
</comment>
<dbReference type="InterPro" id="IPR043519">
    <property type="entry name" value="NT_sf"/>
</dbReference>
<evidence type="ECO:0000313" key="1">
    <source>
        <dbReference type="EMBL" id="NBG64524.1"/>
    </source>
</evidence>
<keyword evidence="2" id="KW-1185">Reference proteome</keyword>
<dbReference type="SUPFAM" id="SSF81301">
    <property type="entry name" value="Nucleotidyltransferase"/>
    <property type="match status" value="1"/>
</dbReference>
<protein>
    <submittedName>
        <fullName evidence="1">Nucleotidyltransferase</fullName>
    </submittedName>
</protein>
<evidence type="ECO:0000313" key="2">
    <source>
        <dbReference type="Proteomes" id="UP000470771"/>
    </source>
</evidence>